<dbReference type="RefSeq" id="WP_007748345.1">
    <property type="nucleotide sequence ID" value="NZ_JADOZO010000035.1"/>
</dbReference>
<dbReference type="Pfam" id="PF18099">
    <property type="entry name" value="CBM_35_2"/>
    <property type="match status" value="1"/>
</dbReference>
<dbReference type="SUPFAM" id="SSF49785">
    <property type="entry name" value="Galactose-binding domain-like"/>
    <property type="match status" value="1"/>
</dbReference>
<dbReference type="InterPro" id="IPR008979">
    <property type="entry name" value="Galactose-bd-like_sf"/>
</dbReference>
<accession>A0A7J4YMJ0</accession>
<evidence type="ECO:0000313" key="7">
    <source>
        <dbReference type="Proteomes" id="UP000440198"/>
    </source>
</evidence>
<dbReference type="GeneID" id="92989933"/>
<gene>
    <name evidence="5" type="ORF">F2Z09_19125</name>
    <name evidence="4" type="ORF">F2Z22_12925</name>
</gene>
<evidence type="ECO:0000256" key="1">
    <source>
        <dbReference type="SAM" id="SignalP"/>
    </source>
</evidence>
<feature type="domain" description="DUF5010" evidence="2">
    <location>
        <begin position="110"/>
        <end position="481"/>
    </location>
</feature>
<feature type="signal peptide" evidence="1">
    <location>
        <begin position="1"/>
        <end position="22"/>
    </location>
</feature>
<reference evidence="6 7" key="1">
    <citation type="journal article" date="2019" name="Nat. Med.">
        <title>A library of human gut bacterial isolates paired with longitudinal multiomics data enables mechanistic microbiome research.</title>
        <authorList>
            <person name="Poyet M."/>
            <person name="Groussin M."/>
            <person name="Gibbons S.M."/>
            <person name="Avila-Pacheco J."/>
            <person name="Jiang X."/>
            <person name="Kearney S.M."/>
            <person name="Perrotta A.R."/>
            <person name="Berdy B."/>
            <person name="Zhao S."/>
            <person name="Lieberman T.D."/>
            <person name="Swanson P.K."/>
            <person name="Smith M."/>
            <person name="Roesemann S."/>
            <person name="Alexander J.E."/>
            <person name="Rich S.A."/>
            <person name="Livny J."/>
            <person name="Vlamakis H."/>
            <person name="Clish C."/>
            <person name="Bullock K."/>
            <person name="Deik A."/>
            <person name="Scott J."/>
            <person name="Pierce K.A."/>
            <person name="Xavier R.J."/>
            <person name="Alm E.J."/>
        </authorList>
    </citation>
    <scope>NUCLEOTIDE SEQUENCE [LARGE SCALE GENOMIC DNA]</scope>
    <source>
        <strain evidence="5 7">BIOML-A2</strain>
        <strain evidence="4 6">BIOML-A6</strain>
    </source>
</reference>
<dbReference type="InterPro" id="IPR032178">
    <property type="entry name" value="DUF5010"/>
</dbReference>
<dbReference type="Proteomes" id="UP000421791">
    <property type="component" value="Unassembled WGS sequence"/>
</dbReference>
<dbReference type="Gene3D" id="2.60.120.260">
    <property type="entry name" value="Galactose-binding domain-like"/>
    <property type="match status" value="1"/>
</dbReference>
<dbReference type="EMBL" id="VWAK01000021">
    <property type="protein sequence ID" value="KAA5229598.1"/>
    <property type="molecule type" value="Genomic_DNA"/>
</dbReference>
<evidence type="ECO:0000313" key="4">
    <source>
        <dbReference type="EMBL" id="KAA5229598.1"/>
    </source>
</evidence>
<evidence type="ECO:0000259" key="2">
    <source>
        <dbReference type="Pfam" id="PF16402"/>
    </source>
</evidence>
<dbReference type="InterPro" id="IPR041342">
    <property type="entry name" value="CBM35"/>
</dbReference>
<keyword evidence="1" id="KW-0732">Signal</keyword>
<feature type="domain" description="Carbohydrate binding module family 35" evidence="3">
    <location>
        <begin position="519"/>
        <end position="615"/>
    </location>
</feature>
<evidence type="ECO:0000313" key="6">
    <source>
        <dbReference type="Proteomes" id="UP000421791"/>
    </source>
</evidence>
<dbReference type="EMBL" id="VWAG01000054">
    <property type="protein sequence ID" value="KAA5252841.1"/>
    <property type="molecule type" value="Genomic_DNA"/>
</dbReference>
<dbReference type="Pfam" id="PF16402">
    <property type="entry name" value="DUF5010"/>
    <property type="match status" value="1"/>
</dbReference>
<evidence type="ECO:0000259" key="3">
    <source>
        <dbReference type="Pfam" id="PF18099"/>
    </source>
</evidence>
<feature type="chain" id="PRO_5044658415" evidence="1">
    <location>
        <begin position="23"/>
        <end position="620"/>
    </location>
</feature>
<keyword evidence="7" id="KW-1185">Reference proteome</keyword>
<sequence>MRNKYFKYICLLSLGAFCYSCSDDNTENVGGGSGEGEQGTEQEIVRSYKLGTLAGFEGDLRTKMDIPFTQSTVMYNRSLFYRYIASAYPDQIAPEPPATPEAEEPKKQVYPSPITEADWWDNFVEEIAYSGQDYVAMNCRGEASGVDHGRPALLPKMIEAIQRKGLENKFKIAIFDDTPASWSAARNAALGYGYDSKPFKDGTRVEGSHYPLLFLDPEKEDQKGPGNEFRKEIYYYIWDTNLKPAFENMPRDYWFEINGRPVIFFWNPNGFLQDSYLGELMTKYPDKYVSTTGLDHTKADAYNGKLSYILKCISDDFNTEFGVRPFLIVQREWTDRDYSLVDCPYLDGIHNWFAVPTMDMSEDVYNENLIYNTYIPSYNFKGFKVGSGCPGFVQGDRSRPNYQLIDADHGKFATKMFESFLNMKPDLVFLEGFTDVAENAAWWRSKDRTYYDYPNQRINLLRKYGNHPFPMEQRLEAEACDFCYKGTVSGNKIETSLTEQEMTNAPEQFVVKRCEDSKYSGGWHTNLTAEGLNTLKWKELPFRSGQNTIRFRYSSNTVAAISCLIGDTMTKSISLPATGGTWEEAEVAIYSRDTRGYADFNLIVSEGDISLNYVEIIAEK</sequence>
<comment type="caution">
    <text evidence="4">The sequence shown here is derived from an EMBL/GenBank/DDBJ whole genome shotgun (WGS) entry which is preliminary data.</text>
</comment>
<evidence type="ECO:0000313" key="5">
    <source>
        <dbReference type="EMBL" id="KAA5252841.1"/>
    </source>
</evidence>
<dbReference type="AlphaFoldDB" id="A0A7J4YMJ0"/>
<dbReference type="Gene3D" id="3.20.20.80">
    <property type="entry name" value="Glycosidases"/>
    <property type="match status" value="1"/>
</dbReference>
<organism evidence="4 6">
    <name type="scientific">Bacteroides finegoldii</name>
    <dbReference type="NCBI Taxonomy" id="338188"/>
    <lineage>
        <taxon>Bacteria</taxon>
        <taxon>Pseudomonadati</taxon>
        <taxon>Bacteroidota</taxon>
        <taxon>Bacteroidia</taxon>
        <taxon>Bacteroidales</taxon>
        <taxon>Bacteroidaceae</taxon>
        <taxon>Bacteroides</taxon>
    </lineage>
</organism>
<protein>
    <submittedName>
        <fullName evidence="4">DUF5010 domain-containing protein</fullName>
    </submittedName>
</protein>
<name>A0A7J4YMJ0_9BACE</name>
<proteinExistence type="predicted"/>
<dbReference type="Proteomes" id="UP000440198">
    <property type="component" value="Unassembled WGS sequence"/>
</dbReference>